<sequence length="67" mass="7587">MDKKNEIEQDKRLLNSLGSYSSIARKLGKSPQCVFNWSKRGIPAAIKLKHPDLFLKKQKKTASKASE</sequence>
<name>A0A8S5PZB6_9CAUD</name>
<protein>
    <submittedName>
        <fullName evidence="1">Helix-turn-helix domain protein</fullName>
    </submittedName>
</protein>
<organism evidence="1">
    <name type="scientific">Siphoviridae sp. ctD3x5</name>
    <dbReference type="NCBI Taxonomy" id="2825384"/>
    <lineage>
        <taxon>Viruses</taxon>
        <taxon>Duplodnaviria</taxon>
        <taxon>Heunggongvirae</taxon>
        <taxon>Uroviricota</taxon>
        <taxon>Caudoviricetes</taxon>
    </lineage>
</organism>
<accession>A0A8S5PZB6</accession>
<proteinExistence type="predicted"/>
<dbReference type="EMBL" id="BK015538">
    <property type="protein sequence ID" value="DAE11859.1"/>
    <property type="molecule type" value="Genomic_DNA"/>
</dbReference>
<evidence type="ECO:0000313" key="1">
    <source>
        <dbReference type="EMBL" id="DAE11859.1"/>
    </source>
</evidence>
<reference evidence="1" key="1">
    <citation type="journal article" date="2021" name="Proc. Natl. Acad. Sci. U.S.A.">
        <title>A Catalog of Tens of Thousands of Viruses from Human Metagenomes Reveals Hidden Associations with Chronic Diseases.</title>
        <authorList>
            <person name="Tisza M.J."/>
            <person name="Buck C.B."/>
        </authorList>
    </citation>
    <scope>NUCLEOTIDE SEQUENCE</scope>
    <source>
        <strain evidence="1">CtD3x5</strain>
    </source>
</reference>